<reference evidence="2" key="2">
    <citation type="submission" date="2017-06" db="EMBL/GenBank/DDBJ databases">
        <title>WGS assembly of Brachypodium distachyon.</title>
        <authorList>
            <consortium name="The International Brachypodium Initiative"/>
            <person name="Lucas S."/>
            <person name="Harmon-Smith M."/>
            <person name="Lail K."/>
            <person name="Tice H."/>
            <person name="Grimwood J."/>
            <person name="Bruce D."/>
            <person name="Barry K."/>
            <person name="Shu S."/>
            <person name="Lindquist E."/>
            <person name="Wang M."/>
            <person name="Pitluck S."/>
            <person name="Vogel J.P."/>
            <person name="Garvin D.F."/>
            <person name="Mockler T.C."/>
            <person name="Schmutz J."/>
            <person name="Rokhsar D."/>
            <person name="Bevan M.W."/>
        </authorList>
    </citation>
    <scope>NUCLEOTIDE SEQUENCE</scope>
    <source>
        <strain evidence="2">Bd21</strain>
    </source>
</reference>
<gene>
    <name evidence="2" type="ORF">BRADI_5g13895v3</name>
</gene>
<protein>
    <submittedName>
        <fullName evidence="2 3">Uncharacterized protein</fullName>
    </submittedName>
</protein>
<reference evidence="3" key="3">
    <citation type="submission" date="2018-08" db="UniProtKB">
        <authorList>
            <consortium name="EnsemblPlants"/>
        </authorList>
    </citation>
    <scope>IDENTIFICATION</scope>
    <source>
        <strain evidence="3">cv. Bd21</strain>
    </source>
</reference>
<name>A0A2K2CH39_BRADI</name>
<dbReference type="AlphaFoldDB" id="A0A2K2CH39"/>
<dbReference type="EMBL" id="CM000884">
    <property type="protein sequence ID" value="PNT61331.1"/>
    <property type="molecule type" value="Genomic_DNA"/>
</dbReference>
<sequence>MIRIQPRRRETGGKNHRRKLARSLRGAGPPRTLAALYSSATHATIRFGHHVCGQRGTRGGRTAQGVYLQRSGHPTTTITTIRPSVMGLSVHQCFVLLRPRHCDVIPGWPRAFTYTEFIGLSHPLDSASQWALRRGGRWTGGTGEPGTGR</sequence>
<dbReference type="InParanoid" id="A0A2K2CH39"/>
<dbReference type="Gramene" id="PNT61331">
    <property type="protein sequence ID" value="PNT61331"/>
    <property type="gene ID" value="BRADI_5g13895v3"/>
</dbReference>
<evidence type="ECO:0000313" key="4">
    <source>
        <dbReference type="Proteomes" id="UP000008810"/>
    </source>
</evidence>
<dbReference type="Proteomes" id="UP000008810">
    <property type="component" value="Chromosome 5"/>
</dbReference>
<feature type="region of interest" description="Disordered" evidence="1">
    <location>
        <begin position="1"/>
        <end position="20"/>
    </location>
</feature>
<organism evidence="2">
    <name type="scientific">Brachypodium distachyon</name>
    <name type="common">Purple false brome</name>
    <name type="synonym">Trachynia distachya</name>
    <dbReference type="NCBI Taxonomy" id="15368"/>
    <lineage>
        <taxon>Eukaryota</taxon>
        <taxon>Viridiplantae</taxon>
        <taxon>Streptophyta</taxon>
        <taxon>Embryophyta</taxon>
        <taxon>Tracheophyta</taxon>
        <taxon>Spermatophyta</taxon>
        <taxon>Magnoliopsida</taxon>
        <taxon>Liliopsida</taxon>
        <taxon>Poales</taxon>
        <taxon>Poaceae</taxon>
        <taxon>BOP clade</taxon>
        <taxon>Pooideae</taxon>
        <taxon>Stipodae</taxon>
        <taxon>Brachypodieae</taxon>
        <taxon>Brachypodium</taxon>
    </lineage>
</organism>
<evidence type="ECO:0000256" key="1">
    <source>
        <dbReference type="SAM" id="MobiDB-lite"/>
    </source>
</evidence>
<evidence type="ECO:0000313" key="2">
    <source>
        <dbReference type="EMBL" id="PNT61331.1"/>
    </source>
</evidence>
<proteinExistence type="predicted"/>
<keyword evidence="4" id="KW-1185">Reference proteome</keyword>
<reference evidence="2 3" key="1">
    <citation type="journal article" date="2010" name="Nature">
        <title>Genome sequencing and analysis of the model grass Brachypodium distachyon.</title>
        <authorList>
            <consortium name="International Brachypodium Initiative"/>
        </authorList>
    </citation>
    <scope>NUCLEOTIDE SEQUENCE [LARGE SCALE GENOMIC DNA]</scope>
    <source>
        <strain evidence="2 3">Bd21</strain>
    </source>
</reference>
<dbReference type="EnsemblPlants" id="PNT61331">
    <property type="protein sequence ID" value="PNT61331"/>
    <property type="gene ID" value="BRADI_5g13895v3"/>
</dbReference>
<evidence type="ECO:0000313" key="3">
    <source>
        <dbReference type="EnsemblPlants" id="PNT61331"/>
    </source>
</evidence>
<accession>A0A2K2CH39</accession>